<reference evidence="6 7" key="1">
    <citation type="submission" date="2023-10" db="EMBL/GenBank/DDBJ databases">
        <authorList>
            <person name="Maclean D."/>
            <person name="Macfadyen A."/>
        </authorList>
    </citation>
    <scope>NUCLEOTIDE SEQUENCE [LARGE SCALE GENOMIC DNA]</scope>
</reference>
<evidence type="ECO:0000313" key="6">
    <source>
        <dbReference type="EMBL" id="CAK0787840.1"/>
    </source>
</evidence>
<sequence length="218" mass="23247">MAEYLTLPVANLHRVPDEVPDQDACFAEPLAAACRVAEQQVLRAGDRVAVVGDGKLGLLVAQMLVLQRHSVTHFGKHEHKLQLVSGTQRELVTDQTAECHAAAFDAVVEASGFSQGIKLASAMTRPMGSIVLKSTCSAVNDASMPAWSDIANDVVVNEKRLQGSRCGPFEPALEALKDARIQRLVRGMLSKEIALSEGPAGIAAAQTRGVLKVQLVMT</sequence>
<dbReference type="AlphaFoldDB" id="A0AAV1IMZ5"/>
<evidence type="ECO:0000256" key="4">
    <source>
        <dbReference type="ARBA" id="ARBA00022833"/>
    </source>
</evidence>
<evidence type="ECO:0000256" key="3">
    <source>
        <dbReference type="ARBA" id="ARBA00022723"/>
    </source>
</evidence>
<evidence type="ECO:0008006" key="8">
    <source>
        <dbReference type="Google" id="ProtNLM"/>
    </source>
</evidence>
<proteinExistence type="inferred from homology"/>
<evidence type="ECO:0000256" key="1">
    <source>
        <dbReference type="ARBA" id="ARBA00001947"/>
    </source>
</evidence>
<gene>
    <name evidence="6" type="ORF">CVIRNUC_011062</name>
</gene>
<dbReference type="PANTHER" id="PTHR43350:SF2">
    <property type="entry name" value="GROES-LIKE ZINC-BINDING ALCOHOL DEHYDROGENASE FAMILY PROTEIN"/>
    <property type="match status" value="1"/>
</dbReference>
<dbReference type="GO" id="GO:0016491">
    <property type="term" value="F:oxidoreductase activity"/>
    <property type="evidence" value="ECO:0007669"/>
    <property type="project" value="UniProtKB-KW"/>
</dbReference>
<organism evidence="6 7">
    <name type="scientific">Coccomyxa viridis</name>
    <dbReference type="NCBI Taxonomy" id="1274662"/>
    <lineage>
        <taxon>Eukaryota</taxon>
        <taxon>Viridiplantae</taxon>
        <taxon>Chlorophyta</taxon>
        <taxon>core chlorophytes</taxon>
        <taxon>Trebouxiophyceae</taxon>
        <taxon>Trebouxiophyceae incertae sedis</taxon>
        <taxon>Coccomyxaceae</taxon>
        <taxon>Coccomyxa</taxon>
    </lineage>
</organism>
<dbReference type="Gene3D" id="3.40.50.720">
    <property type="entry name" value="NAD(P)-binding Rossmann-like Domain"/>
    <property type="match status" value="1"/>
</dbReference>
<keyword evidence="7" id="KW-1185">Reference proteome</keyword>
<protein>
    <recommendedName>
        <fullName evidence="8">Alcohol dehydrogenase-like C-terminal domain-containing protein</fullName>
    </recommendedName>
</protein>
<dbReference type="EMBL" id="CAUYUE010000018">
    <property type="protein sequence ID" value="CAK0787840.1"/>
    <property type="molecule type" value="Genomic_DNA"/>
</dbReference>
<comment type="cofactor">
    <cofactor evidence="1">
        <name>Zn(2+)</name>
        <dbReference type="ChEBI" id="CHEBI:29105"/>
    </cofactor>
</comment>
<dbReference type="InterPro" id="IPR036291">
    <property type="entry name" value="NAD(P)-bd_dom_sf"/>
</dbReference>
<comment type="similarity">
    <text evidence="2">Belongs to the zinc-containing alcohol dehydrogenase family.</text>
</comment>
<keyword evidence="3" id="KW-0479">Metal-binding</keyword>
<dbReference type="SUPFAM" id="SSF51735">
    <property type="entry name" value="NAD(P)-binding Rossmann-fold domains"/>
    <property type="match status" value="1"/>
</dbReference>
<dbReference type="GO" id="GO:0046872">
    <property type="term" value="F:metal ion binding"/>
    <property type="evidence" value="ECO:0007669"/>
    <property type="project" value="UniProtKB-KW"/>
</dbReference>
<dbReference type="Gene3D" id="3.90.180.10">
    <property type="entry name" value="Medium-chain alcohol dehydrogenases, catalytic domain"/>
    <property type="match status" value="1"/>
</dbReference>
<keyword evidence="4" id="KW-0862">Zinc</keyword>
<evidence type="ECO:0000313" key="7">
    <source>
        <dbReference type="Proteomes" id="UP001314263"/>
    </source>
</evidence>
<accession>A0AAV1IMZ5</accession>
<dbReference type="Proteomes" id="UP001314263">
    <property type="component" value="Unassembled WGS sequence"/>
</dbReference>
<evidence type="ECO:0000256" key="5">
    <source>
        <dbReference type="ARBA" id="ARBA00023002"/>
    </source>
</evidence>
<evidence type="ECO:0000256" key="2">
    <source>
        <dbReference type="ARBA" id="ARBA00008072"/>
    </source>
</evidence>
<keyword evidence="5" id="KW-0560">Oxidoreductase</keyword>
<name>A0AAV1IMZ5_9CHLO</name>
<comment type="caution">
    <text evidence="6">The sequence shown here is derived from an EMBL/GenBank/DDBJ whole genome shotgun (WGS) entry which is preliminary data.</text>
</comment>
<dbReference type="PANTHER" id="PTHR43350">
    <property type="entry name" value="NAD-DEPENDENT ALCOHOL DEHYDROGENASE"/>
    <property type="match status" value="1"/>
</dbReference>